<evidence type="ECO:0000256" key="5">
    <source>
        <dbReference type="ARBA" id="ARBA00022692"/>
    </source>
</evidence>
<evidence type="ECO:0000256" key="11">
    <source>
        <dbReference type="SAM" id="MobiDB-lite"/>
    </source>
</evidence>
<feature type="transmembrane region" description="Helical" evidence="12">
    <location>
        <begin position="63"/>
        <end position="96"/>
    </location>
</feature>
<feature type="region of interest" description="Disordered" evidence="11">
    <location>
        <begin position="194"/>
        <end position="215"/>
    </location>
</feature>
<feature type="compositionally biased region" description="Low complexity" evidence="11">
    <location>
        <begin position="500"/>
        <end position="514"/>
    </location>
</feature>
<feature type="domain" description="Major facilitator superfamily (MFS) profile" evidence="13">
    <location>
        <begin position="1"/>
        <end position="427"/>
    </location>
</feature>
<dbReference type="InterPro" id="IPR020846">
    <property type="entry name" value="MFS_dom"/>
</dbReference>
<organism evidence="14 15">
    <name type="scientific">Actinomyces urogenitalis</name>
    <dbReference type="NCBI Taxonomy" id="103621"/>
    <lineage>
        <taxon>Bacteria</taxon>
        <taxon>Bacillati</taxon>
        <taxon>Actinomycetota</taxon>
        <taxon>Actinomycetes</taxon>
        <taxon>Actinomycetales</taxon>
        <taxon>Actinomycetaceae</taxon>
        <taxon>Actinomyces</taxon>
    </lineage>
</organism>
<keyword evidence="5 12" id="KW-0812">Transmembrane</keyword>
<gene>
    <name evidence="14" type="ORF">CYJ26_06330</name>
</gene>
<keyword evidence="3" id="KW-0813">Transport</keyword>
<dbReference type="FunFam" id="1.20.1250.20:FF:000001">
    <property type="entry name" value="Dicarboxylate MFS transporter"/>
    <property type="match status" value="1"/>
</dbReference>
<keyword evidence="7 12" id="KW-1133">Transmembrane helix</keyword>
<proteinExistence type="inferred from homology"/>
<sequence length="532" mass="56549">MEWYDVGVYGYVAVILGKVFLPDVDGHIQNLFSLGVFAVTFIARPLGGVILGQLGDRLGRKEVLAYTLLMMAAATFLIGVLPTYAAAGVIAPILLIALKLVQGFSTGGEYAGATTFITEYAPDKKRGFYASLLDWGSYMGFAAGAAVVSVLQLTLSEDFMQSWGWRFPFMAALPLGLIALYFRTHIEDTPAFVEAQSEQGEDSQEDEGASPRSGSVGDIEAAIQATDEGPKGLKALIVTYRRELATAFVLVAAANTVAYALTSYMPTYLTTTLHYDAVHGNLLTLPVLVLLAFCVPVAGWISDRVGRRAILFTGAGTAVVLAVPAFMLMAHGAIWSTLLGLAMLALPVALYVGNQASSLPALFPTSSRYGAMGIAYNAAVAIFGGTAGFIMEALVTATGSALAPAFWVIATSVAGFIAVTQMPESARQPLPGSMPSVASEEEAIELVETQEDNPDLDVAEMFAQAPVHLLDQEPTAEEARAEVEVALAAEQEVREELARAQRATQAAREAVVAAEQREREQGEERDDAEDEA</sequence>
<feature type="compositionally biased region" description="Acidic residues" evidence="11">
    <location>
        <begin position="523"/>
        <end position="532"/>
    </location>
</feature>
<feature type="transmembrane region" description="Helical" evidence="12">
    <location>
        <begin position="31"/>
        <end position="51"/>
    </location>
</feature>
<evidence type="ECO:0000256" key="6">
    <source>
        <dbReference type="ARBA" id="ARBA00022847"/>
    </source>
</evidence>
<feature type="transmembrane region" description="Helical" evidence="12">
    <location>
        <begin position="282"/>
        <end position="302"/>
    </location>
</feature>
<dbReference type="InterPro" id="IPR005828">
    <property type="entry name" value="MFS_sugar_transport-like"/>
</dbReference>
<comment type="function">
    <text evidence="9">May be a proton symporter involved in the uptake of osmolytes such as proline and glycine betaine.</text>
</comment>
<reference evidence="14 15" key="1">
    <citation type="submission" date="2017-12" db="EMBL/GenBank/DDBJ databases">
        <title>Phylogenetic diversity of female urinary microbiome.</title>
        <authorList>
            <person name="Thomas-White K."/>
            <person name="Wolfe A.J."/>
        </authorList>
    </citation>
    <scope>NUCLEOTIDE SEQUENCE [LARGE SCALE GENOMIC DNA]</scope>
    <source>
        <strain evidence="14 15">UMB0319</strain>
    </source>
</reference>
<dbReference type="PROSITE" id="PS50850">
    <property type="entry name" value="MFS"/>
    <property type="match status" value="1"/>
</dbReference>
<feature type="transmembrane region" description="Helical" evidence="12">
    <location>
        <begin position="163"/>
        <end position="182"/>
    </location>
</feature>
<feature type="transmembrane region" description="Helical" evidence="12">
    <location>
        <begin position="333"/>
        <end position="353"/>
    </location>
</feature>
<dbReference type="Proteomes" id="UP000234778">
    <property type="component" value="Unassembled WGS sequence"/>
</dbReference>
<comment type="similarity">
    <text evidence="2">Belongs to the major facilitator superfamily. Metabolite:H+ Symporter (MHS) family (TC 2.A.1.6) family.</text>
</comment>
<dbReference type="PANTHER" id="PTHR43528">
    <property type="entry name" value="ALPHA-KETOGLUTARATE PERMEASE"/>
    <property type="match status" value="1"/>
</dbReference>
<evidence type="ECO:0000256" key="4">
    <source>
        <dbReference type="ARBA" id="ARBA00022475"/>
    </source>
</evidence>
<evidence type="ECO:0000256" key="3">
    <source>
        <dbReference type="ARBA" id="ARBA00022448"/>
    </source>
</evidence>
<feature type="transmembrane region" description="Helical" evidence="12">
    <location>
        <begin position="244"/>
        <end position="262"/>
    </location>
</feature>
<keyword evidence="8 12" id="KW-0472">Membrane</keyword>
<name>A0A2I1KT19_9ACTO</name>
<keyword evidence="4" id="KW-1003">Cell membrane</keyword>
<dbReference type="SUPFAM" id="SSF103473">
    <property type="entry name" value="MFS general substrate transporter"/>
    <property type="match status" value="1"/>
</dbReference>
<feature type="region of interest" description="Disordered" evidence="11">
    <location>
        <begin position="500"/>
        <end position="532"/>
    </location>
</feature>
<evidence type="ECO:0000259" key="13">
    <source>
        <dbReference type="PROSITE" id="PS50850"/>
    </source>
</evidence>
<comment type="caution">
    <text evidence="14">The sequence shown here is derived from an EMBL/GenBank/DDBJ whole genome shotgun (WGS) entry which is preliminary data.</text>
</comment>
<feature type="transmembrane region" description="Helical" evidence="12">
    <location>
        <begin position="374"/>
        <end position="395"/>
    </location>
</feature>
<evidence type="ECO:0000256" key="2">
    <source>
        <dbReference type="ARBA" id="ARBA00008240"/>
    </source>
</evidence>
<dbReference type="InterPro" id="IPR005829">
    <property type="entry name" value="Sugar_transporter_CS"/>
</dbReference>
<feature type="transmembrane region" description="Helical" evidence="12">
    <location>
        <begin position="401"/>
        <end position="419"/>
    </location>
</feature>
<evidence type="ECO:0000256" key="12">
    <source>
        <dbReference type="SAM" id="Phobius"/>
    </source>
</evidence>
<dbReference type="EMBL" id="PKHA01000005">
    <property type="protein sequence ID" value="PKY98758.1"/>
    <property type="molecule type" value="Genomic_DNA"/>
</dbReference>
<keyword evidence="6" id="KW-0769">Symport</keyword>
<accession>A0A2I1KT19</accession>
<dbReference type="GO" id="GO:0005886">
    <property type="term" value="C:plasma membrane"/>
    <property type="evidence" value="ECO:0007669"/>
    <property type="project" value="UniProtKB-SubCell"/>
</dbReference>
<dbReference type="Pfam" id="PF00083">
    <property type="entry name" value="Sugar_tr"/>
    <property type="match status" value="1"/>
</dbReference>
<protein>
    <recommendedName>
        <fullName evidence="10">Putative proline/betaine transporter</fullName>
    </recommendedName>
</protein>
<feature type="transmembrane region" description="Helical" evidence="12">
    <location>
        <begin position="132"/>
        <end position="151"/>
    </location>
</feature>
<feature type="transmembrane region" description="Helical" evidence="12">
    <location>
        <begin position="309"/>
        <end position="327"/>
    </location>
</feature>
<feature type="compositionally biased region" description="Acidic residues" evidence="11">
    <location>
        <begin position="199"/>
        <end position="208"/>
    </location>
</feature>
<dbReference type="AlphaFoldDB" id="A0A2I1KT19"/>
<evidence type="ECO:0000313" key="14">
    <source>
        <dbReference type="EMBL" id="PKY98758.1"/>
    </source>
</evidence>
<dbReference type="PANTHER" id="PTHR43528:SF1">
    <property type="entry name" value="ALPHA-KETOGLUTARATE PERMEASE"/>
    <property type="match status" value="1"/>
</dbReference>
<evidence type="ECO:0000256" key="9">
    <source>
        <dbReference type="ARBA" id="ARBA00037295"/>
    </source>
</evidence>
<comment type="subcellular location">
    <subcellularLocation>
        <location evidence="1">Cell membrane</location>
        <topology evidence="1">Multi-pass membrane protein</topology>
    </subcellularLocation>
</comment>
<evidence type="ECO:0000256" key="1">
    <source>
        <dbReference type="ARBA" id="ARBA00004651"/>
    </source>
</evidence>
<evidence type="ECO:0000313" key="15">
    <source>
        <dbReference type="Proteomes" id="UP000234778"/>
    </source>
</evidence>
<dbReference type="InterPro" id="IPR051084">
    <property type="entry name" value="H+-coupled_symporters"/>
</dbReference>
<dbReference type="Gene3D" id="1.20.1250.20">
    <property type="entry name" value="MFS general substrate transporter like domains"/>
    <property type="match status" value="1"/>
</dbReference>
<evidence type="ECO:0000256" key="8">
    <source>
        <dbReference type="ARBA" id="ARBA00023136"/>
    </source>
</evidence>
<evidence type="ECO:0000256" key="7">
    <source>
        <dbReference type="ARBA" id="ARBA00022989"/>
    </source>
</evidence>
<dbReference type="PROSITE" id="PS00217">
    <property type="entry name" value="SUGAR_TRANSPORT_2"/>
    <property type="match status" value="1"/>
</dbReference>
<dbReference type="PROSITE" id="PS00216">
    <property type="entry name" value="SUGAR_TRANSPORT_1"/>
    <property type="match status" value="1"/>
</dbReference>
<evidence type="ECO:0000256" key="10">
    <source>
        <dbReference type="ARBA" id="ARBA00039918"/>
    </source>
</evidence>
<dbReference type="GO" id="GO:0015293">
    <property type="term" value="F:symporter activity"/>
    <property type="evidence" value="ECO:0007669"/>
    <property type="project" value="UniProtKB-KW"/>
</dbReference>
<dbReference type="InterPro" id="IPR036259">
    <property type="entry name" value="MFS_trans_sf"/>
</dbReference>